<dbReference type="Gene3D" id="3.90.50.10">
    <property type="entry name" value="Photosynthetic Reaction Center, subunit H, domain 2"/>
    <property type="match status" value="1"/>
</dbReference>
<dbReference type="GO" id="GO:0019684">
    <property type="term" value="P:photosynthesis, light reaction"/>
    <property type="evidence" value="ECO:0007669"/>
    <property type="project" value="InterPro"/>
</dbReference>
<sequence>MERDNKYNQQDNLQELGGSDYEIADNQPNIKGWTVKDSSGQTIGEVDELIFDVQARKVRYMVVDLEGNVLDLDTRDVLVPIGIAQLEDDSDNVILPNVTADQLRSLPTYEKGRFDRDHESSIRSIFGGAVAAVAGAGAALTGQDRTTSDRDGFYEHDHFSDRLFNRGTTTDTGYTAPNTTTNTTRDDDKVIPIIEENLQVGKEEVETGGVHISSHMVERPVEEHVRLRQERVVVERTPVDRPVSERDLDNFREGEIELTEHAEVPVVNKEARVVEEVYFEKEVEEHDEVIRDTVRSTEVETDDLRTDTTNRTGYTTDSTLDEDDLDRDRTRRPGLDNDPNTTL</sequence>
<evidence type="ECO:0000256" key="1">
    <source>
        <dbReference type="SAM" id="MobiDB-lite"/>
    </source>
</evidence>
<comment type="caution">
    <text evidence="4">The sequence shown here is derived from an EMBL/GenBank/DDBJ whole genome shotgun (WGS) entry which is preliminary data.</text>
</comment>
<keyword evidence="5" id="KW-1185">Reference proteome</keyword>
<dbReference type="InterPro" id="IPR027275">
    <property type="entry name" value="PRC-brl_dom"/>
</dbReference>
<dbReference type="EMBL" id="VKKY01000003">
    <property type="protein sequence ID" value="KAA3436933.1"/>
    <property type="molecule type" value="Genomic_DNA"/>
</dbReference>
<feature type="domain" description="DUF2382" evidence="3">
    <location>
        <begin position="192"/>
        <end position="300"/>
    </location>
</feature>
<dbReference type="InterPro" id="IPR052967">
    <property type="entry name" value="Stress_Response_Assoc"/>
</dbReference>
<feature type="domain" description="PRC-barrel" evidence="2">
    <location>
        <begin position="28"/>
        <end position="100"/>
    </location>
</feature>
<feature type="region of interest" description="Disordered" evidence="1">
    <location>
        <begin position="293"/>
        <end position="343"/>
    </location>
</feature>
<proteinExistence type="predicted"/>
<gene>
    <name evidence="4" type="ORF">FOA19_21395</name>
</gene>
<organism evidence="4 5">
    <name type="scientific">Rufibacter hautae</name>
    <dbReference type="NCBI Taxonomy" id="2595005"/>
    <lineage>
        <taxon>Bacteria</taxon>
        <taxon>Pseudomonadati</taxon>
        <taxon>Bacteroidota</taxon>
        <taxon>Cytophagia</taxon>
        <taxon>Cytophagales</taxon>
        <taxon>Hymenobacteraceae</taxon>
        <taxon>Rufibacter</taxon>
    </lineage>
</organism>
<dbReference type="InterPro" id="IPR019060">
    <property type="entry name" value="DUF2382"/>
</dbReference>
<dbReference type="InterPro" id="IPR014747">
    <property type="entry name" value="Bac_photo_RC_H_C"/>
</dbReference>
<feature type="compositionally biased region" description="Low complexity" evidence="1">
    <location>
        <begin position="309"/>
        <end position="318"/>
    </location>
</feature>
<dbReference type="OrthoDB" id="581516at2"/>
<evidence type="ECO:0000259" key="2">
    <source>
        <dbReference type="Pfam" id="PF05239"/>
    </source>
</evidence>
<feature type="compositionally biased region" description="Basic and acidic residues" evidence="1">
    <location>
        <begin position="293"/>
        <end position="308"/>
    </location>
</feature>
<accession>A0A5B6TCU8</accession>
<evidence type="ECO:0000259" key="3">
    <source>
        <dbReference type="Pfam" id="PF09557"/>
    </source>
</evidence>
<evidence type="ECO:0000313" key="4">
    <source>
        <dbReference type="EMBL" id="KAA3436933.1"/>
    </source>
</evidence>
<feature type="compositionally biased region" description="Basic and acidic residues" evidence="1">
    <location>
        <begin position="326"/>
        <end position="335"/>
    </location>
</feature>
<dbReference type="PANTHER" id="PTHR38463:SF1">
    <property type="entry name" value="STRESS RESPONSE PROTEIN YSNF"/>
    <property type="match status" value="1"/>
</dbReference>
<dbReference type="AlphaFoldDB" id="A0A5B6TCU8"/>
<dbReference type="GO" id="GO:0030077">
    <property type="term" value="C:plasma membrane light-harvesting complex"/>
    <property type="evidence" value="ECO:0007669"/>
    <property type="project" value="InterPro"/>
</dbReference>
<dbReference type="Proteomes" id="UP000324133">
    <property type="component" value="Unassembled WGS sequence"/>
</dbReference>
<dbReference type="PANTHER" id="PTHR38463">
    <property type="entry name" value="STRESS RESPONSE PROTEIN YSNF"/>
    <property type="match status" value="1"/>
</dbReference>
<feature type="region of interest" description="Disordered" evidence="1">
    <location>
        <begin position="1"/>
        <end position="21"/>
    </location>
</feature>
<dbReference type="RefSeq" id="WP_149092874.1">
    <property type="nucleotide sequence ID" value="NZ_VKKY01000003.1"/>
</dbReference>
<feature type="region of interest" description="Disordered" evidence="1">
    <location>
        <begin position="164"/>
        <end position="185"/>
    </location>
</feature>
<feature type="compositionally biased region" description="Low complexity" evidence="1">
    <location>
        <begin position="168"/>
        <end position="183"/>
    </location>
</feature>
<dbReference type="SUPFAM" id="SSF50346">
    <property type="entry name" value="PRC-barrel domain"/>
    <property type="match status" value="1"/>
</dbReference>
<evidence type="ECO:0000313" key="5">
    <source>
        <dbReference type="Proteomes" id="UP000324133"/>
    </source>
</evidence>
<dbReference type="InterPro" id="IPR011033">
    <property type="entry name" value="PRC_barrel-like_sf"/>
</dbReference>
<dbReference type="Pfam" id="PF05239">
    <property type="entry name" value="PRC"/>
    <property type="match status" value="1"/>
</dbReference>
<protein>
    <submittedName>
        <fullName evidence="4">DUF2382 domain-containing protein</fullName>
    </submittedName>
</protein>
<dbReference type="Pfam" id="PF09557">
    <property type="entry name" value="DUF2382"/>
    <property type="match status" value="1"/>
</dbReference>
<name>A0A5B6TCU8_9BACT</name>
<reference evidence="4 5" key="1">
    <citation type="submission" date="2019-07" db="EMBL/GenBank/DDBJ databases">
        <title>Rufibacter sp. nov., isolated from lake sediment.</title>
        <authorList>
            <person name="Qu J.-H."/>
        </authorList>
    </citation>
    <scope>NUCLEOTIDE SEQUENCE [LARGE SCALE GENOMIC DNA]</scope>
    <source>
        <strain evidence="4 5">NBS58-1</strain>
    </source>
</reference>